<dbReference type="GO" id="GO:0003677">
    <property type="term" value="F:DNA binding"/>
    <property type="evidence" value="ECO:0007669"/>
    <property type="project" value="InterPro"/>
</dbReference>
<feature type="coiled-coil region" evidence="1">
    <location>
        <begin position="109"/>
        <end position="143"/>
    </location>
</feature>
<reference evidence="3 4" key="1">
    <citation type="submission" date="2020-01" db="EMBL/GenBank/DDBJ databases">
        <title>Pseudarthrobacter psychrotolerans sp. nov., isolated from antarctic soil.</title>
        <authorList>
            <person name="Shin Y."/>
            <person name="Park W."/>
        </authorList>
    </citation>
    <scope>NUCLEOTIDE SEQUENCE [LARGE SCALE GENOMIC DNA]</scope>
    <source>
        <strain evidence="3 4">YJ56</strain>
    </source>
</reference>
<dbReference type="SUPFAM" id="SSF47413">
    <property type="entry name" value="lambda repressor-like DNA-binding domains"/>
    <property type="match status" value="1"/>
</dbReference>
<sequence length="144" mass="16028">MENIEEKLGAVVRSLRQAAGMTQEQLAQALTGEGWAARQNTIAKLENGLRPTTVAELYVIARVFNVEARDIYALTDPPEVEDEDGAAKFALRQGLAMKRAQLKTDRSQIAALDAEMNYLRAAVMELERDIRDLEEQLGEHSEEA</sequence>
<keyword evidence="4" id="KW-1185">Reference proteome</keyword>
<dbReference type="CDD" id="cd00093">
    <property type="entry name" value="HTH_XRE"/>
    <property type="match status" value="1"/>
</dbReference>
<dbReference type="KEGG" id="psey:GU243_02450"/>
<protein>
    <submittedName>
        <fullName evidence="3">Helix-turn-helix domain-containing protein</fullName>
    </submittedName>
</protein>
<evidence type="ECO:0000313" key="4">
    <source>
        <dbReference type="Proteomes" id="UP000464186"/>
    </source>
</evidence>
<dbReference type="PROSITE" id="PS50943">
    <property type="entry name" value="HTH_CROC1"/>
    <property type="match status" value="1"/>
</dbReference>
<feature type="domain" description="HTH cro/C1-type" evidence="2">
    <location>
        <begin position="12"/>
        <end position="71"/>
    </location>
</feature>
<dbReference type="InterPro" id="IPR010982">
    <property type="entry name" value="Lambda_DNA-bd_dom_sf"/>
</dbReference>
<gene>
    <name evidence="3" type="ORF">GU243_02450</name>
</gene>
<keyword evidence="1" id="KW-0175">Coiled coil</keyword>
<dbReference type="Pfam" id="PF01381">
    <property type="entry name" value="HTH_3"/>
    <property type="match status" value="1"/>
</dbReference>
<evidence type="ECO:0000313" key="3">
    <source>
        <dbReference type="EMBL" id="QHK18823.1"/>
    </source>
</evidence>
<name>A0A6P1NI52_9MICC</name>
<proteinExistence type="predicted"/>
<evidence type="ECO:0000256" key="1">
    <source>
        <dbReference type="SAM" id="Coils"/>
    </source>
</evidence>
<dbReference type="AlphaFoldDB" id="A0A6P1NI52"/>
<dbReference type="SMART" id="SM00530">
    <property type="entry name" value="HTH_XRE"/>
    <property type="match status" value="1"/>
</dbReference>
<dbReference type="Gene3D" id="1.10.260.40">
    <property type="entry name" value="lambda repressor-like DNA-binding domains"/>
    <property type="match status" value="1"/>
</dbReference>
<organism evidence="3 4">
    <name type="scientific">Pseudarthrobacter psychrotolerans</name>
    <dbReference type="NCBI Taxonomy" id="2697569"/>
    <lineage>
        <taxon>Bacteria</taxon>
        <taxon>Bacillati</taxon>
        <taxon>Actinomycetota</taxon>
        <taxon>Actinomycetes</taxon>
        <taxon>Micrococcales</taxon>
        <taxon>Micrococcaceae</taxon>
        <taxon>Pseudarthrobacter</taxon>
    </lineage>
</organism>
<accession>A0A6P1NI52</accession>
<dbReference type="Proteomes" id="UP000464186">
    <property type="component" value="Chromosome"/>
</dbReference>
<dbReference type="EMBL" id="CP047898">
    <property type="protein sequence ID" value="QHK18823.1"/>
    <property type="molecule type" value="Genomic_DNA"/>
</dbReference>
<evidence type="ECO:0000259" key="2">
    <source>
        <dbReference type="PROSITE" id="PS50943"/>
    </source>
</evidence>
<dbReference type="InterPro" id="IPR001387">
    <property type="entry name" value="Cro/C1-type_HTH"/>
</dbReference>